<dbReference type="PANTHER" id="PTHR12526">
    <property type="entry name" value="GLYCOSYLTRANSFERASE"/>
    <property type="match status" value="1"/>
</dbReference>
<evidence type="ECO:0000313" key="6">
    <source>
        <dbReference type="Proteomes" id="UP000255467"/>
    </source>
</evidence>
<accession>A0A378YT24</accession>
<dbReference type="STRING" id="1406858.GCA_000710895_04271"/>
<feature type="domain" description="Glycosyltransferase subfamily 4-like N-terminal" evidence="4">
    <location>
        <begin position="55"/>
        <end position="173"/>
    </location>
</feature>
<dbReference type="AlphaFoldDB" id="A0A378YT24"/>
<gene>
    <name evidence="5" type="primary">glgA_3</name>
    <name evidence="5" type="ORF">NCTC1934_03853</name>
</gene>
<evidence type="ECO:0000313" key="5">
    <source>
        <dbReference type="EMBL" id="SUA79569.1"/>
    </source>
</evidence>
<evidence type="ECO:0000259" key="3">
    <source>
        <dbReference type="Pfam" id="PF00534"/>
    </source>
</evidence>
<dbReference type="EMBL" id="UGRY01000002">
    <property type="protein sequence ID" value="SUA79569.1"/>
    <property type="molecule type" value="Genomic_DNA"/>
</dbReference>
<evidence type="ECO:0000256" key="2">
    <source>
        <dbReference type="ARBA" id="ARBA00022679"/>
    </source>
</evidence>
<keyword evidence="2 5" id="KW-0808">Transferase</keyword>
<keyword evidence="1 5" id="KW-0328">Glycosyltransferase</keyword>
<dbReference type="Pfam" id="PF13439">
    <property type="entry name" value="Glyco_transf_4"/>
    <property type="match status" value="1"/>
</dbReference>
<feature type="domain" description="Glycosyl transferase family 1" evidence="3">
    <location>
        <begin position="210"/>
        <end position="341"/>
    </location>
</feature>
<dbReference type="InterPro" id="IPR001296">
    <property type="entry name" value="Glyco_trans_1"/>
</dbReference>
<organism evidence="5 6">
    <name type="scientific">Nocardia otitidiscaviarum</name>
    <dbReference type="NCBI Taxonomy" id="1823"/>
    <lineage>
        <taxon>Bacteria</taxon>
        <taxon>Bacillati</taxon>
        <taxon>Actinomycetota</taxon>
        <taxon>Actinomycetes</taxon>
        <taxon>Mycobacteriales</taxon>
        <taxon>Nocardiaceae</taxon>
        <taxon>Nocardia</taxon>
    </lineage>
</organism>
<keyword evidence="6" id="KW-1185">Reference proteome</keyword>
<dbReference type="Proteomes" id="UP000255467">
    <property type="component" value="Unassembled WGS sequence"/>
</dbReference>
<evidence type="ECO:0000259" key="4">
    <source>
        <dbReference type="Pfam" id="PF13439"/>
    </source>
</evidence>
<dbReference type="CDD" id="cd03802">
    <property type="entry name" value="GT4_AviGT4-like"/>
    <property type="match status" value="1"/>
</dbReference>
<evidence type="ECO:0000256" key="1">
    <source>
        <dbReference type="ARBA" id="ARBA00022676"/>
    </source>
</evidence>
<dbReference type="EC" id="2.4.1.21" evidence="5"/>
<dbReference type="SUPFAM" id="SSF53756">
    <property type="entry name" value="UDP-Glycosyltransferase/glycogen phosphorylase"/>
    <property type="match status" value="1"/>
</dbReference>
<proteinExistence type="predicted"/>
<sequence>MSFEEPESDEDYPATIFDFVRSARAVSPGSGTGPDRPLNIVMVAPPYFDIPPAGYGGVEAIVATLADELVDRGHRVTLIGAGRPGTKARFIPVWNEIQAHRLGEPYPEIVHAMKALRVIMELNGEDSVDIVHDHTFAGPLNAAAYRTLGIPTVVTVHGPVDPDMHEYYRSFDQDVQLVAISDRQRELVPDLNWIARVHNAIRPEEWPFRTEKQDYALFLGRYAPYKGPHLALDAAHAAGLRLVLAGKCNEPPEKKYFEEAVRPLLADGDDVFGEADAVAKRHLLAGARCLLFPIRWEEPFGIVMIEAMVCGTPVIALRGGAVDEVIEHGVTGFICDDPEQLPEFIARADEIDPYACRERVERLFASDRLASGYETAYRRAVAARVAAERVAAGRRVEAEAMPILVPEQRLATPTVLGTAAVSGAVRSPQ</sequence>
<reference evidence="5 6" key="1">
    <citation type="submission" date="2018-06" db="EMBL/GenBank/DDBJ databases">
        <authorList>
            <consortium name="Pathogen Informatics"/>
            <person name="Doyle S."/>
        </authorList>
    </citation>
    <scope>NUCLEOTIDE SEQUENCE [LARGE SCALE GENOMIC DNA]</scope>
    <source>
        <strain evidence="5 6">NCTC1934</strain>
    </source>
</reference>
<dbReference type="Pfam" id="PF00534">
    <property type="entry name" value="Glycos_transf_1"/>
    <property type="match status" value="1"/>
</dbReference>
<dbReference type="InterPro" id="IPR028098">
    <property type="entry name" value="Glyco_trans_4-like_N"/>
</dbReference>
<dbReference type="PANTHER" id="PTHR12526:SF595">
    <property type="entry name" value="BLL5217 PROTEIN"/>
    <property type="match status" value="1"/>
</dbReference>
<dbReference type="GO" id="GO:0009011">
    <property type="term" value="F:alpha-1,4-glucan glucosyltransferase (ADP-glucose donor) activity"/>
    <property type="evidence" value="ECO:0007669"/>
    <property type="project" value="UniProtKB-EC"/>
</dbReference>
<name>A0A378YT24_9NOCA</name>
<dbReference type="Gene3D" id="3.40.50.2000">
    <property type="entry name" value="Glycogen Phosphorylase B"/>
    <property type="match status" value="2"/>
</dbReference>
<protein>
    <submittedName>
        <fullName evidence="5">Capsular glucan synthase</fullName>
        <ecNumber evidence="5">2.4.1.21</ecNumber>
    </submittedName>
</protein>
<dbReference type="OrthoDB" id="9809227at2"/>